<sequence length="233" mass="25894">MKSRQPCILSHRNSGSPPFPGIADNNTELLGMFKRPLCAVPVSQGKGIPTPSGTAYLNGLLRQVLCCVHAKNCGRLVVSKRLRPISSTRRPSTPVNILSSIRPLLPIEAAMPTRENIYLPSDKLKYQEHLPGRRSYGLSDKELAFRRLVKEAQKYNGPREQPPPVPTKNPSRSTTSRSSKRFSMMPSELTSRCTCMAGYSLCAICPARTQDTRPSLYQPRYSSSHPQSVSSRR</sequence>
<dbReference type="AlphaFoldDB" id="N1PM77"/>
<feature type="region of interest" description="Disordered" evidence="1">
    <location>
        <begin position="213"/>
        <end position="233"/>
    </location>
</feature>
<protein>
    <submittedName>
        <fullName evidence="2">Uncharacterized protein</fullName>
    </submittedName>
</protein>
<keyword evidence="3" id="KW-1185">Reference proteome</keyword>
<reference evidence="3" key="1">
    <citation type="journal article" date="2012" name="PLoS Genet.">
        <title>The genomes of the fungal plant pathogens Cladosporium fulvum and Dothistroma septosporum reveal adaptation to different hosts and lifestyles but also signatures of common ancestry.</title>
        <authorList>
            <person name="de Wit P.J.G.M."/>
            <person name="van der Burgt A."/>
            <person name="Oekmen B."/>
            <person name="Stergiopoulos I."/>
            <person name="Abd-Elsalam K.A."/>
            <person name="Aerts A.L."/>
            <person name="Bahkali A.H."/>
            <person name="Beenen H.G."/>
            <person name="Chettri P."/>
            <person name="Cox M.P."/>
            <person name="Datema E."/>
            <person name="de Vries R.P."/>
            <person name="Dhillon B."/>
            <person name="Ganley A.R."/>
            <person name="Griffiths S.A."/>
            <person name="Guo Y."/>
            <person name="Hamelin R.C."/>
            <person name="Henrissat B."/>
            <person name="Kabir M.S."/>
            <person name="Jashni M.K."/>
            <person name="Kema G."/>
            <person name="Klaubauf S."/>
            <person name="Lapidus A."/>
            <person name="Levasseur A."/>
            <person name="Lindquist E."/>
            <person name="Mehrabi R."/>
            <person name="Ohm R.A."/>
            <person name="Owen T.J."/>
            <person name="Salamov A."/>
            <person name="Schwelm A."/>
            <person name="Schijlen E."/>
            <person name="Sun H."/>
            <person name="van den Burg H.A."/>
            <person name="van Ham R.C.H.J."/>
            <person name="Zhang S."/>
            <person name="Goodwin S.B."/>
            <person name="Grigoriev I.V."/>
            <person name="Collemare J."/>
            <person name="Bradshaw R.E."/>
        </authorList>
    </citation>
    <scope>NUCLEOTIDE SEQUENCE [LARGE SCALE GENOMIC DNA]</scope>
    <source>
        <strain evidence="3">NZE10 / CBS 128990</strain>
    </source>
</reference>
<feature type="compositionally biased region" description="Low complexity" evidence="1">
    <location>
        <begin position="222"/>
        <end position="233"/>
    </location>
</feature>
<name>N1PM77_DOTSN</name>
<proteinExistence type="predicted"/>
<accession>N1PM77</accession>
<dbReference type="Proteomes" id="UP000016933">
    <property type="component" value="Unassembled WGS sequence"/>
</dbReference>
<evidence type="ECO:0000256" key="1">
    <source>
        <dbReference type="SAM" id="MobiDB-lite"/>
    </source>
</evidence>
<organism evidence="2 3">
    <name type="scientific">Dothistroma septosporum (strain NZE10 / CBS 128990)</name>
    <name type="common">Red band needle blight fungus</name>
    <name type="synonym">Mycosphaerella pini</name>
    <dbReference type="NCBI Taxonomy" id="675120"/>
    <lineage>
        <taxon>Eukaryota</taxon>
        <taxon>Fungi</taxon>
        <taxon>Dikarya</taxon>
        <taxon>Ascomycota</taxon>
        <taxon>Pezizomycotina</taxon>
        <taxon>Dothideomycetes</taxon>
        <taxon>Dothideomycetidae</taxon>
        <taxon>Mycosphaerellales</taxon>
        <taxon>Mycosphaerellaceae</taxon>
        <taxon>Dothistroma</taxon>
    </lineage>
</organism>
<reference evidence="2 3" key="2">
    <citation type="journal article" date="2012" name="PLoS Pathog.">
        <title>Diverse lifestyles and strategies of plant pathogenesis encoded in the genomes of eighteen Dothideomycetes fungi.</title>
        <authorList>
            <person name="Ohm R.A."/>
            <person name="Feau N."/>
            <person name="Henrissat B."/>
            <person name="Schoch C.L."/>
            <person name="Horwitz B.A."/>
            <person name="Barry K.W."/>
            <person name="Condon B.J."/>
            <person name="Copeland A.C."/>
            <person name="Dhillon B."/>
            <person name="Glaser F."/>
            <person name="Hesse C.N."/>
            <person name="Kosti I."/>
            <person name="LaButti K."/>
            <person name="Lindquist E.A."/>
            <person name="Lucas S."/>
            <person name="Salamov A.A."/>
            <person name="Bradshaw R.E."/>
            <person name="Ciuffetti L."/>
            <person name="Hamelin R.C."/>
            <person name="Kema G.H.J."/>
            <person name="Lawrence C."/>
            <person name="Scott J.A."/>
            <person name="Spatafora J.W."/>
            <person name="Turgeon B.G."/>
            <person name="de Wit P.J.G.M."/>
            <person name="Zhong S."/>
            <person name="Goodwin S.B."/>
            <person name="Grigoriev I.V."/>
        </authorList>
    </citation>
    <scope>NUCLEOTIDE SEQUENCE [LARGE SCALE GENOMIC DNA]</scope>
    <source>
        <strain evidence="3">NZE10 / CBS 128990</strain>
    </source>
</reference>
<feature type="region of interest" description="Disordered" evidence="1">
    <location>
        <begin position="153"/>
        <end position="185"/>
    </location>
</feature>
<feature type="region of interest" description="Disordered" evidence="1">
    <location>
        <begin position="1"/>
        <end position="21"/>
    </location>
</feature>
<evidence type="ECO:0000313" key="2">
    <source>
        <dbReference type="EMBL" id="EME44592.1"/>
    </source>
</evidence>
<evidence type="ECO:0000313" key="3">
    <source>
        <dbReference type="Proteomes" id="UP000016933"/>
    </source>
</evidence>
<dbReference type="EMBL" id="KB446539">
    <property type="protein sequence ID" value="EME44592.1"/>
    <property type="molecule type" value="Genomic_DNA"/>
</dbReference>
<dbReference type="HOGENOM" id="CLU_1189900_0_0_1"/>
<gene>
    <name evidence="2" type="ORF">DOTSEDRAFT_72147</name>
</gene>